<dbReference type="Proteomes" id="UP000825483">
    <property type="component" value="Unassembled WGS sequence"/>
</dbReference>
<comment type="caution">
    <text evidence="1">The sequence shown here is derived from an EMBL/GenBank/DDBJ whole genome shotgun (WGS) entry which is preliminary data.</text>
</comment>
<keyword evidence="2" id="KW-1185">Reference proteome</keyword>
<dbReference type="EMBL" id="BPUB01000002">
    <property type="protein sequence ID" value="GJG59315.1"/>
    <property type="molecule type" value="Genomic_DNA"/>
</dbReference>
<gene>
    <name evidence="1" type="ORF">PRLR5076_21660</name>
</gene>
<dbReference type="Gene3D" id="3.40.50.1110">
    <property type="entry name" value="SGNH hydrolase"/>
    <property type="match status" value="1"/>
</dbReference>
<evidence type="ECO:0000313" key="1">
    <source>
        <dbReference type="EMBL" id="GJG59315.1"/>
    </source>
</evidence>
<sequence>MQERLKIWAILVLTLVAAIIYAVSGSNELTVNGFKFKKLDLSQLMHDTTAVADTPDRDNGASRVDTTRQTVLFFGDSMTSGLFYRLDEYCQANGHKLYSITWFSATTQSFAESNLLDTYIQRYHPTFFIICLGSNELFVRDLADRKQYISAILRKIGQKPYVWISPPNWKKDTGMDSTILAAVGRKRFFDSSALTLERSNDHIHPTVSASYSWMDRVAQWMGTAGETSHPIVMRRPQKKYRHTFTDYYQTTFSAFTGTDNPERHRRYFK</sequence>
<dbReference type="GO" id="GO:0016788">
    <property type="term" value="F:hydrolase activity, acting on ester bonds"/>
    <property type="evidence" value="ECO:0007669"/>
    <property type="project" value="UniProtKB-ARBA"/>
</dbReference>
<proteinExistence type="predicted"/>
<name>A0A9R1CB63_9BACT</name>
<dbReference type="SUPFAM" id="SSF52266">
    <property type="entry name" value="SGNH hydrolase"/>
    <property type="match status" value="1"/>
</dbReference>
<protein>
    <submittedName>
        <fullName evidence="1">Uncharacterized protein</fullName>
    </submittedName>
</protein>
<accession>A0A9R1CB63</accession>
<dbReference type="AlphaFoldDB" id="A0A9R1CB63"/>
<evidence type="ECO:0000313" key="2">
    <source>
        <dbReference type="Proteomes" id="UP000825483"/>
    </source>
</evidence>
<dbReference type="RefSeq" id="WP_223928790.1">
    <property type="nucleotide sequence ID" value="NZ_BPTU01000001.1"/>
</dbReference>
<dbReference type="InterPro" id="IPR036514">
    <property type="entry name" value="SGNH_hydro_sf"/>
</dbReference>
<dbReference type="GeneID" id="72466645"/>
<organism evidence="1 2">
    <name type="scientific">Prevotella lacticifex</name>
    <dbReference type="NCBI Taxonomy" id="2854755"/>
    <lineage>
        <taxon>Bacteria</taxon>
        <taxon>Pseudomonadati</taxon>
        <taxon>Bacteroidota</taxon>
        <taxon>Bacteroidia</taxon>
        <taxon>Bacteroidales</taxon>
        <taxon>Prevotellaceae</taxon>
        <taxon>Prevotella</taxon>
    </lineage>
</organism>
<reference evidence="1" key="1">
    <citation type="journal article" date="2022" name="Int. J. Syst. Evol. Microbiol.">
        <title>Prevotella lacticifex sp. nov., isolated from the rumen of cows.</title>
        <authorList>
            <person name="Shinkai T."/>
            <person name="Ikeyama N."/>
            <person name="Kumagai M."/>
            <person name="Ohmori H."/>
            <person name="Sakamoto M."/>
            <person name="Ohkuma M."/>
            <person name="Mitsumori M."/>
        </authorList>
    </citation>
    <scope>NUCLEOTIDE SEQUENCE</scope>
    <source>
        <strain evidence="1">R5076</strain>
    </source>
</reference>